<evidence type="ECO:0000259" key="1">
    <source>
        <dbReference type="Pfam" id="PF00535"/>
    </source>
</evidence>
<keyword evidence="2" id="KW-0808">Transferase</keyword>
<dbReference type="SUPFAM" id="SSF53448">
    <property type="entry name" value="Nucleotide-diphospho-sugar transferases"/>
    <property type="match status" value="1"/>
</dbReference>
<gene>
    <name evidence="2" type="primary">wcaE</name>
    <name evidence="2" type="ORF">RHD99_07985</name>
</gene>
<dbReference type="InterPro" id="IPR029044">
    <property type="entry name" value="Nucleotide-diphossugar_trans"/>
</dbReference>
<organism evidence="2 3">
    <name type="scientific">Buttiauxella selenatireducens</name>
    <dbReference type="NCBI Taxonomy" id="3073902"/>
    <lineage>
        <taxon>Bacteria</taxon>
        <taxon>Pseudomonadati</taxon>
        <taxon>Pseudomonadota</taxon>
        <taxon>Gammaproteobacteria</taxon>
        <taxon>Enterobacterales</taxon>
        <taxon>Enterobacteriaceae</taxon>
        <taxon>Buttiauxella</taxon>
    </lineage>
</organism>
<dbReference type="CDD" id="cd06433">
    <property type="entry name" value="GT_2_WfgS_like"/>
    <property type="match status" value="1"/>
</dbReference>
<sequence>MLLSVITVAYKNLAGIEKTWQSLAHLAKAPGITFEWIVVDGDSQDGTAEFLKNLNGKYNLRYVSERDNGIYDAMNKGIEMAHGRYALFLNSGDIFHPEIANVAHQLAAMPLTDNAMVIGDALLDFGDGTKIARLAKPGWYIYHSLPASHQAIFFPVSGLRKHPYDLQYKVSSDYALAAKMYKSGYAFKRIKGLVSEFSMGGVSTSNNVELCHDAKNVQRKILGVPGIIAELSFKFRLRTTGKAKALYNKT</sequence>
<dbReference type="NCBIfam" id="TIGR04009">
    <property type="entry name" value="wcaE"/>
    <property type="match status" value="1"/>
</dbReference>
<dbReference type="Gene3D" id="3.90.550.10">
    <property type="entry name" value="Spore Coat Polysaccharide Biosynthesis Protein SpsA, Chain A"/>
    <property type="match status" value="1"/>
</dbReference>
<feature type="domain" description="Glycosyltransferase 2-like" evidence="1">
    <location>
        <begin position="4"/>
        <end position="136"/>
    </location>
</feature>
<name>A0ABY9SFE3_9ENTR</name>
<protein>
    <submittedName>
        <fullName evidence="2">Colanic acid biosynthesis glycosyltransferase WcaE</fullName>
        <ecNumber evidence="2">2.4.1.-</ecNumber>
    </submittedName>
</protein>
<proteinExistence type="predicted"/>
<dbReference type="InterPro" id="IPR024010">
    <property type="entry name" value="Colanic_acid_synth_WcaE"/>
</dbReference>
<reference evidence="2 3" key="1">
    <citation type="submission" date="2023-09" db="EMBL/GenBank/DDBJ databases">
        <title>Buttiauxella selenatireducens sp. nov., isolated from the rhizosphere of Cardamine hupingshanesis.</title>
        <authorList>
            <person name="Zhang S."/>
            <person name="Xu Z."/>
            <person name="Wang H."/>
            <person name="Guo Y."/>
        </authorList>
    </citation>
    <scope>NUCLEOTIDE SEQUENCE [LARGE SCALE GENOMIC DNA]</scope>
    <source>
        <strain evidence="2 3">R73</strain>
    </source>
</reference>
<dbReference type="PANTHER" id="PTHR22916:SF67">
    <property type="entry name" value="COLANIC ACID BIOSYNTHESIS GLYCOSYL TRANSFERASE WCAE-RELATED"/>
    <property type="match status" value="1"/>
</dbReference>
<dbReference type="EMBL" id="CP133838">
    <property type="protein sequence ID" value="WMY75866.1"/>
    <property type="molecule type" value="Genomic_DNA"/>
</dbReference>
<evidence type="ECO:0000313" key="3">
    <source>
        <dbReference type="Proteomes" id="UP001246690"/>
    </source>
</evidence>
<keyword evidence="3" id="KW-1185">Reference proteome</keyword>
<accession>A0ABY9SFE3</accession>
<dbReference type="RefSeq" id="WP_309878295.1">
    <property type="nucleotide sequence ID" value="NZ_CP133838.1"/>
</dbReference>
<keyword evidence="2" id="KW-0328">Glycosyltransferase</keyword>
<dbReference type="InterPro" id="IPR001173">
    <property type="entry name" value="Glyco_trans_2-like"/>
</dbReference>
<dbReference type="GO" id="GO:0016757">
    <property type="term" value="F:glycosyltransferase activity"/>
    <property type="evidence" value="ECO:0007669"/>
    <property type="project" value="UniProtKB-KW"/>
</dbReference>
<evidence type="ECO:0000313" key="2">
    <source>
        <dbReference type="EMBL" id="WMY75866.1"/>
    </source>
</evidence>
<dbReference type="Proteomes" id="UP001246690">
    <property type="component" value="Chromosome"/>
</dbReference>
<dbReference type="EC" id="2.4.1.-" evidence="2"/>
<dbReference type="PANTHER" id="PTHR22916">
    <property type="entry name" value="GLYCOSYLTRANSFERASE"/>
    <property type="match status" value="1"/>
</dbReference>
<dbReference type="Pfam" id="PF00535">
    <property type="entry name" value="Glycos_transf_2"/>
    <property type="match status" value="1"/>
</dbReference>